<dbReference type="OrthoDB" id="5137249at2"/>
<dbReference type="InterPro" id="IPR025857">
    <property type="entry name" value="MacB_PCD"/>
</dbReference>
<dbReference type="PANTHER" id="PTHR30489:SF0">
    <property type="entry name" value="LIPOPROTEIN-RELEASING SYSTEM TRANSMEMBRANE PROTEIN LOLE"/>
    <property type="match status" value="1"/>
</dbReference>
<evidence type="ECO:0000256" key="1">
    <source>
        <dbReference type="ARBA" id="ARBA00004651"/>
    </source>
</evidence>
<proteinExistence type="inferred from homology"/>
<evidence type="ECO:0000256" key="5">
    <source>
        <dbReference type="ARBA" id="ARBA00022989"/>
    </source>
</evidence>
<feature type="domain" description="MacB-like periplasmic core" evidence="9">
    <location>
        <begin position="436"/>
        <end position="633"/>
    </location>
</feature>
<dbReference type="STRING" id="1238182.C882_0659"/>
<dbReference type="RefSeq" id="WP_009541317.1">
    <property type="nucleotide sequence ID" value="NZ_ANHY01000014.1"/>
</dbReference>
<feature type="domain" description="ABC3 transporter permease C-terminal" evidence="8">
    <location>
        <begin position="272"/>
        <end position="391"/>
    </location>
</feature>
<feature type="transmembrane region" description="Helical" evidence="7">
    <location>
        <begin position="21"/>
        <end position="43"/>
    </location>
</feature>
<organism evidence="10 11">
    <name type="scientific">Caenispirillum salinarum AK4</name>
    <dbReference type="NCBI Taxonomy" id="1238182"/>
    <lineage>
        <taxon>Bacteria</taxon>
        <taxon>Pseudomonadati</taxon>
        <taxon>Pseudomonadota</taxon>
        <taxon>Alphaproteobacteria</taxon>
        <taxon>Rhodospirillales</taxon>
        <taxon>Novispirillaceae</taxon>
        <taxon>Caenispirillum</taxon>
    </lineage>
</organism>
<dbReference type="InterPro" id="IPR051447">
    <property type="entry name" value="Lipoprotein-release_system"/>
</dbReference>
<comment type="subcellular location">
    <subcellularLocation>
        <location evidence="1">Cell membrane</location>
        <topology evidence="1">Multi-pass membrane protein</topology>
    </subcellularLocation>
</comment>
<protein>
    <submittedName>
        <fullName evidence="10">ABC-type antimicrobial peptide transport system, permease component</fullName>
    </submittedName>
</protein>
<dbReference type="GO" id="GO:0098797">
    <property type="term" value="C:plasma membrane protein complex"/>
    <property type="evidence" value="ECO:0007669"/>
    <property type="project" value="TreeGrafter"/>
</dbReference>
<feature type="transmembrane region" description="Helical" evidence="7">
    <location>
        <begin position="705"/>
        <end position="727"/>
    </location>
</feature>
<keyword evidence="6 7" id="KW-0472">Membrane</keyword>
<feature type="transmembrane region" description="Helical" evidence="7">
    <location>
        <begin position="755"/>
        <end position="774"/>
    </location>
</feature>
<reference evidence="10 11" key="1">
    <citation type="journal article" date="2013" name="Genome Announc.">
        <title>Draft Genome Sequence of an Alphaproteobacterium, Caenispirillum salinarum AK4(T), Isolated from a Solar Saltern.</title>
        <authorList>
            <person name="Khatri I."/>
            <person name="Singh A."/>
            <person name="Korpole S."/>
            <person name="Pinnaka A.K."/>
            <person name="Subramanian S."/>
        </authorList>
    </citation>
    <scope>NUCLEOTIDE SEQUENCE [LARGE SCALE GENOMIC DNA]</scope>
    <source>
        <strain evidence="10 11">AK4</strain>
    </source>
</reference>
<dbReference type="EMBL" id="ANHY01000014">
    <property type="protein sequence ID" value="EKV28896.1"/>
    <property type="molecule type" value="Genomic_DNA"/>
</dbReference>
<evidence type="ECO:0000256" key="6">
    <source>
        <dbReference type="ARBA" id="ARBA00023136"/>
    </source>
</evidence>
<evidence type="ECO:0000259" key="8">
    <source>
        <dbReference type="Pfam" id="PF02687"/>
    </source>
</evidence>
<dbReference type="InterPro" id="IPR003838">
    <property type="entry name" value="ABC3_permease_C"/>
</dbReference>
<feature type="transmembrane region" description="Helical" evidence="7">
    <location>
        <begin position="437"/>
        <end position="457"/>
    </location>
</feature>
<sequence>MALVHPLDRKLIRDLWNLRGQVVAVALVIASGLTVLIMSLGAISSLEETRAAFYDRYRFADIFARVERAPEGLARRIASIPGVRAVETRVVQPVVLDVADMAEPVTGLLSSIPETRRPRLNDLVLRAGRWVRPTAHDEVILSEAFAQAHGLMPGDTLGAILNGTRRTLTVVGLALSPEYVYALAPGQLVPDDRAFGVLWMGRTALATAFNLDGAFNDVSLEIGRKAREAEVIDRLDALLARWGGVGAVGRADQTSNWFLSNEIAQLRTLATMLPTIFLMVAVFLLNVAAARIVALEQSQIGLLKAFGYGNGRIAWHYMKMMGAMAAIGVVLGWIGGAAMGRYVTELYAHFFHFPFLIYRPDPAVFALAGAVGLGAAGLGALASVRRAARLAPAQAMIPPAPPAYRRGLLSRALKPGRLDQPTLMILRHVVRWPGRSVMTILGIAMAGAIMVLALQWVDSVEELVNRQFNQEQRYDALVTFADVRQASAVEALRHMPGVIAVEPLRAVPARLSHGAVERREGITGLPARPALSRVLDTTGRAVTLPAEGVVLSTALANRLGVGVGDRITAEIEEGRRPVLDLPVTAVVETYVGAPAWMEINALRRALKEGPTISGAGLLVDPARADAFNAALKQTPAVAGVLLKKTAVDTFRATVAETMYIMIGFYVVFAGLLTFGVVYNAARIALSERGRELASLRVLGFSRGEVSYILLGELALLTLAAVPLGWWIGTLLAEFMSASMDTELFRIPVAIRPATYGWAALGVVAGALASGLVVARKIRRLDLIAVLKTRE</sequence>
<evidence type="ECO:0000259" key="9">
    <source>
        <dbReference type="Pfam" id="PF12704"/>
    </source>
</evidence>
<feature type="transmembrane region" description="Helical" evidence="7">
    <location>
        <begin position="658"/>
        <end position="685"/>
    </location>
</feature>
<comment type="similarity">
    <text evidence="2">Belongs to the ABC-4 integral membrane protein family. LolC/E subfamily.</text>
</comment>
<keyword evidence="11" id="KW-1185">Reference proteome</keyword>
<evidence type="ECO:0000256" key="4">
    <source>
        <dbReference type="ARBA" id="ARBA00022692"/>
    </source>
</evidence>
<feature type="domain" description="ABC3 transporter permease C-terminal" evidence="8">
    <location>
        <begin position="664"/>
        <end position="781"/>
    </location>
</feature>
<accession>K9HJW5</accession>
<dbReference type="Pfam" id="PF12704">
    <property type="entry name" value="MacB_PCD"/>
    <property type="match status" value="1"/>
</dbReference>
<evidence type="ECO:0000256" key="3">
    <source>
        <dbReference type="ARBA" id="ARBA00022475"/>
    </source>
</evidence>
<feature type="transmembrane region" description="Helical" evidence="7">
    <location>
        <begin position="322"/>
        <end position="343"/>
    </location>
</feature>
<name>K9HJW5_9PROT</name>
<evidence type="ECO:0000256" key="7">
    <source>
        <dbReference type="SAM" id="Phobius"/>
    </source>
</evidence>
<evidence type="ECO:0000313" key="11">
    <source>
        <dbReference type="Proteomes" id="UP000009881"/>
    </source>
</evidence>
<feature type="transmembrane region" description="Helical" evidence="7">
    <location>
        <begin position="363"/>
        <end position="384"/>
    </location>
</feature>
<dbReference type="Proteomes" id="UP000009881">
    <property type="component" value="Unassembled WGS sequence"/>
</dbReference>
<keyword evidence="3" id="KW-1003">Cell membrane</keyword>
<keyword evidence="4 7" id="KW-0812">Transmembrane</keyword>
<evidence type="ECO:0000313" key="10">
    <source>
        <dbReference type="EMBL" id="EKV28896.1"/>
    </source>
</evidence>
<evidence type="ECO:0000256" key="2">
    <source>
        <dbReference type="ARBA" id="ARBA00005236"/>
    </source>
</evidence>
<keyword evidence="5 7" id="KW-1133">Transmembrane helix</keyword>
<feature type="transmembrane region" description="Helical" evidence="7">
    <location>
        <begin position="272"/>
        <end position="294"/>
    </location>
</feature>
<dbReference type="eggNOG" id="COG0577">
    <property type="taxonomic scope" value="Bacteria"/>
</dbReference>
<dbReference type="GO" id="GO:0044874">
    <property type="term" value="P:lipoprotein localization to outer membrane"/>
    <property type="evidence" value="ECO:0007669"/>
    <property type="project" value="TreeGrafter"/>
</dbReference>
<comment type="caution">
    <text evidence="10">The sequence shown here is derived from an EMBL/GenBank/DDBJ whole genome shotgun (WGS) entry which is preliminary data.</text>
</comment>
<dbReference type="PANTHER" id="PTHR30489">
    <property type="entry name" value="LIPOPROTEIN-RELEASING SYSTEM TRANSMEMBRANE PROTEIN LOLE"/>
    <property type="match status" value="1"/>
</dbReference>
<gene>
    <name evidence="10" type="ORF">C882_0659</name>
</gene>
<dbReference type="AlphaFoldDB" id="K9HJW5"/>
<dbReference type="PATRIC" id="fig|1238182.3.peg.2873"/>
<dbReference type="Pfam" id="PF02687">
    <property type="entry name" value="FtsX"/>
    <property type="match status" value="2"/>
</dbReference>